<evidence type="ECO:0000256" key="4">
    <source>
        <dbReference type="ARBA" id="ARBA00023136"/>
    </source>
</evidence>
<keyword evidence="3 5" id="KW-1133">Transmembrane helix</keyword>
<dbReference type="Proteomes" id="UP000320209">
    <property type="component" value="Unassembled WGS sequence"/>
</dbReference>
<feature type="transmembrane region" description="Helical" evidence="5">
    <location>
        <begin position="121"/>
        <end position="139"/>
    </location>
</feature>
<dbReference type="InterPro" id="IPR032808">
    <property type="entry name" value="DoxX"/>
</dbReference>
<dbReference type="Pfam" id="PF07681">
    <property type="entry name" value="DoxX"/>
    <property type="match status" value="1"/>
</dbReference>
<comment type="subcellular location">
    <subcellularLocation>
        <location evidence="1">Membrane</location>
        <topology evidence="1">Multi-pass membrane protein</topology>
    </subcellularLocation>
</comment>
<comment type="caution">
    <text evidence="6">The sequence shown here is derived from an EMBL/GenBank/DDBJ whole genome shotgun (WGS) entry which is preliminary data.</text>
</comment>
<feature type="transmembrane region" description="Helical" evidence="5">
    <location>
        <begin position="90"/>
        <end position="109"/>
    </location>
</feature>
<evidence type="ECO:0000313" key="6">
    <source>
        <dbReference type="EMBL" id="TQL67574.1"/>
    </source>
</evidence>
<dbReference type="OrthoDB" id="129693at2"/>
<keyword evidence="7" id="KW-1185">Reference proteome</keyword>
<organism evidence="6 7">
    <name type="scientific">Nocardioides albertanoniae</name>
    <dbReference type="NCBI Taxonomy" id="1175486"/>
    <lineage>
        <taxon>Bacteria</taxon>
        <taxon>Bacillati</taxon>
        <taxon>Actinomycetota</taxon>
        <taxon>Actinomycetes</taxon>
        <taxon>Propionibacteriales</taxon>
        <taxon>Nocardioidaceae</taxon>
        <taxon>Nocardioides</taxon>
    </lineage>
</organism>
<evidence type="ECO:0000256" key="5">
    <source>
        <dbReference type="SAM" id="Phobius"/>
    </source>
</evidence>
<dbReference type="GO" id="GO:0016020">
    <property type="term" value="C:membrane"/>
    <property type="evidence" value="ECO:0007669"/>
    <property type="project" value="UniProtKB-SubCell"/>
</dbReference>
<dbReference type="EMBL" id="VFOV01000001">
    <property type="protein sequence ID" value="TQL67574.1"/>
    <property type="molecule type" value="Genomic_DNA"/>
</dbReference>
<dbReference type="AlphaFoldDB" id="A0A543A4U9"/>
<name>A0A543A4U9_9ACTN</name>
<evidence type="ECO:0000256" key="3">
    <source>
        <dbReference type="ARBA" id="ARBA00022989"/>
    </source>
</evidence>
<keyword evidence="2 5" id="KW-0812">Transmembrane</keyword>
<protein>
    <submittedName>
        <fullName evidence="6">Putative membrane protein</fullName>
    </submittedName>
</protein>
<evidence type="ECO:0000256" key="1">
    <source>
        <dbReference type="ARBA" id="ARBA00004141"/>
    </source>
</evidence>
<proteinExistence type="predicted"/>
<gene>
    <name evidence="6" type="ORF">FB381_1455</name>
</gene>
<dbReference type="PANTHER" id="PTHR36974:SF1">
    <property type="entry name" value="DOXX FAMILY MEMBRANE PROTEIN"/>
    <property type="match status" value="1"/>
</dbReference>
<accession>A0A543A4U9</accession>
<sequence>MAPLVILMVVTALVRFTPLGGARTWANASRFGLAAMFTATGIAHFVGMREELIAMVPPSLPEPGLLVSVTGVLELLGAIGLLVRPTTRAAAIALGLMLVVMFPANVYAATHGLITEWVDHLIPRTLLQIVFLVAIAVVVRGESRSGAGRDLAPQPVRTT</sequence>
<keyword evidence="4 5" id="KW-0472">Membrane</keyword>
<evidence type="ECO:0000313" key="7">
    <source>
        <dbReference type="Proteomes" id="UP000320209"/>
    </source>
</evidence>
<reference evidence="6 7" key="1">
    <citation type="submission" date="2019-06" db="EMBL/GenBank/DDBJ databases">
        <title>Sequencing the genomes of 1000 actinobacteria strains.</title>
        <authorList>
            <person name="Klenk H.-P."/>
        </authorList>
    </citation>
    <scope>NUCLEOTIDE SEQUENCE [LARGE SCALE GENOMIC DNA]</scope>
    <source>
        <strain evidence="6 7">DSM 25218</strain>
    </source>
</reference>
<feature type="transmembrane region" description="Helical" evidence="5">
    <location>
        <begin position="65"/>
        <end position="83"/>
    </location>
</feature>
<dbReference type="PANTHER" id="PTHR36974">
    <property type="entry name" value="MEMBRANE PROTEIN-RELATED"/>
    <property type="match status" value="1"/>
</dbReference>
<evidence type="ECO:0000256" key="2">
    <source>
        <dbReference type="ARBA" id="ARBA00022692"/>
    </source>
</evidence>